<feature type="transmembrane region" description="Helical" evidence="6">
    <location>
        <begin position="100"/>
        <end position="120"/>
    </location>
</feature>
<name>N8XP61_9GAMM</name>
<accession>N8XP61</accession>
<dbReference type="InterPro" id="IPR007267">
    <property type="entry name" value="GtrA_DPMS_TM"/>
</dbReference>
<keyword evidence="4 6" id="KW-1133">Transmembrane helix</keyword>
<dbReference type="eggNOG" id="COG2246">
    <property type="taxonomic scope" value="Bacteria"/>
</dbReference>
<dbReference type="AlphaFoldDB" id="N8XP61"/>
<dbReference type="STRING" id="1144672.F966_02505"/>
<dbReference type="PATRIC" id="fig|1144672.3.peg.2400"/>
<evidence type="ECO:0000313" key="8">
    <source>
        <dbReference type="EMBL" id="ENV08860.1"/>
    </source>
</evidence>
<keyword evidence="3 6" id="KW-0812">Transmembrane</keyword>
<dbReference type="EMBL" id="APPH01000010">
    <property type="protein sequence ID" value="ENV08860.1"/>
    <property type="molecule type" value="Genomic_DNA"/>
</dbReference>
<protein>
    <recommendedName>
        <fullName evidence="7">GtrA/DPMS transmembrane domain-containing protein</fullName>
    </recommendedName>
</protein>
<feature type="transmembrane region" description="Helical" evidence="6">
    <location>
        <begin position="37"/>
        <end position="55"/>
    </location>
</feature>
<comment type="caution">
    <text evidence="8">The sequence shown here is derived from an EMBL/GenBank/DDBJ whole genome shotgun (WGS) entry which is preliminary data.</text>
</comment>
<evidence type="ECO:0000256" key="2">
    <source>
        <dbReference type="ARBA" id="ARBA00009399"/>
    </source>
</evidence>
<proteinExistence type="inferred from homology"/>
<organism evidence="8 9">
    <name type="scientific">Acinetobacter higginsii</name>
    <dbReference type="NCBI Taxonomy" id="70347"/>
    <lineage>
        <taxon>Bacteria</taxon>
        <taxon>Pseudomonadati</taxon>
        <taxon>Pseudomonadota</taxon>
        <taxon>Gammaproteobacteria</taxon>
        <taxon>Moraxellales</taxon>
        <taxon>Moraxellaceae</taxon>
        <taxon>Acinetobacter</taxon>
    </lineage>
</organism>
<reference evidence="8 9" key="1">
    <citation type="submission" date="2013-02" db="EMBL/GenBank/DDBJ databases">
        <title>The Genome Sequence of Acinetobacter sp. CIP 56.2.</title>
        <authorList>
            <consortium name="The Broad Institute Genome Sequencing Platform"/>
            <consortium name="The Broad Institute Genome Sequencing Center for Infectious Disease"/>
            <person name="Cerqueira G."/>
            <person name="Feldgarden M."/>
            <person name="Courvalin P."/>
            <person name="Perichon B."/>
            <person name="Grillot-Courvalin C."/>
            <person name="Clermont D."/>
            <person name="Rocha E."/>
            <person name="Yoon E.-J."/>
            <person name="Nemec A."/>
            <person name="Walker B."/>
            <person name="Young S.K."/>
            <person name="Zeng Q."/>
            <person name="Gargeya S."/>
            <person name="Fitzgerald M."/>
            <person name="Haas B."/>
            <person name="Abouelleil A."/>
            <person name="Alvarado L."/>
            <person name="Arachchi H.M."/>
            <person name="Berlin A.M."/>
            <person name="Chapman S.B."/>
            <person name="Dewar J."/>
            <person name="Goldberg J."/>
            <person name="Griggs A."/>
            <person name="Gujja S."/>
            <person name="Hansen M."/>
            <person name="Howarth C."/>
            <person name="Imamovic A."/>
            <person name="Larimer J."/>
            <person name="McCowan C."/>
            <person name="Murphy C."/>
            <person name="Neiman D."/>
            <person name="Pearson M."/>
            <person name="Priest M."/>
            <person name="Roberts A."/>
            <person name="Saif S."/>
            <person name="Shea T."/>
            <person name="Sisk P."/>
            <person name="Sykes S."/>
            <person name="Wortman J."/>
            <person name="Nusbaum C."/>
            <person name="Birren B."/>
        </authorList>
    </citation>
    <scope>NUCLEOTIDE SEQUENCE [LARGE SCALE GENOMIC DNA]</scope>
    <source>
        <strain evidence="8 9">CIP 56.2</strain>
    </source>
</reference>
<dbReference type="RefSeq" id="WP_004805600.1">
    <property type="nucleotide sequence ID" value="NZ_KB849440.1"/>
</dbReference>
<comment type="similarity">
    <text evidence="2">Belongs to the GtrA family.</text>
</comment>
<feature type="transmembrane region" description="Helical" evidence="6">
    <location>
        <begin position="76"/>
        <end position="94"/>
    </location>
</feature>
<evidence type="ECO:0000256" key="3">
    <source>
        <dbReference type="ARBA" id="ARBA00022692"/>
    </source>
</evidence>
<feature type="domain" description="GtrA/DPMS transmembrane" evidence="7">
    <location>
        <begin position="10"/>
        <end position="126"/>
    </location>
</feature>
<dbReference type="GO" id="GO:0005886">
    <property type="term" value="C:plasma membrane"/>
    <property type="evidence" value="ECO:0007669"/>
    <property type="project" value="TreeGrafter"/>
</dbReference>
<evidence type="ECO:0000256" key="4">
    <source>
        <dbReference type="ARBA" id="ARBA00022989"/>
    </source>
</evidence>
<dbReference type="PANTHER" id="PTHR38459">
    <property type="entry name" value="PROPHAGE BACTOPRENOL-LINKED GLUCOSE TRANSLOCASE HOMOLOG"/>
    <property type="match status" value="1"/>
</dbReference>
<evidence type="ECO:0000259" key="7">
    <source>
        <dbReference type="Pfam" id="PF04138"/>
    </source>
</evidence>
<evidence type="ECO:0000313" key="9">
    <source>
        <dbReference type="Proteomes" id="UP000013209"/>
    </source>
</evidence>
<keyword evidence="5 6" id="KW-0472">Membrane</keyword>
<gene>
    <name evidence="8" type="ORF">F966_02505</name>
</gene>
<dbReference type="Proteomes" id="UP000013209">
    <property type="component" value="Unassembled WGS sequence"/>
</dbReference>
<dbReference type="InterPro" id="IPR051401">
    <property type="entry name" value="GtrA_CellWall_Glycosyl"/>
</dbReference>
<evidence type="ECO:0000256" key="5">
    <source>
        <dbReference type="ARBA" id="ARBA00023136"/>
    </source>
</evidence>
<comment type="subcellular location">
    <subcellularLocation>
        <location evidence="1">Membrane</location>
        <topology evidence="1">Multi-pass membrane protein</topology>
    </subcellularLocation>
</comment>
<feature type="transmembrane region" description="Helical" evidence="6">
    <location>
        <begin position="12"/>
        <end position="31"/>
    </location>
</feature>
<evidence type="ECO:0000256" key="1">
    <source>
        <dbReference type="ARBA" id="ARBA00004141"/>
    </source>
</evidence>
<dbReference type="PANTHER" id="PTHR38459:SF1">
    <property type="entry name" value="PROPHAGE BACTOPRENOL-LINKED GLUCOSE TRANSLOCASE HOMOLOG"/>
    <property type="match status" value="1"/>
</dbReference>
<sequence>MQTHILQFFRFGIVGLIAALTDYFLVILLIQPQYQVSLKYANLLAFLMAFWVSYFGHRIFTFQATHLQHKETLKKFIVVAGLGFMLNESVLLVSHHYLDIPISMLVIFSIGITSIFTFLLNRYFAFQ</sequence>
<dbReference type="GO" id="GO:0000271">
    <property type="term" value="P:polysaccharide biosynthetic process"/>
    <property type="evidence" value="ECO:0007669"/>
    <property type="project" value="InterPro"/>
</dbReference>
<evidence type="ECO:0000256" key="6">
    <source>
        <dbReference type="SAM" id="Phobius"/>
    </source>
</evidence>
<dbReference type="HOGENOM" id="CLU_083873_6_4_6"/>
<dbReference type="Pfam" id="PF04138">
    <property type="entry name" value="GtrA_DPMS_TM"/>
    <property type="match status" value="1"/>
</dbReference>